<sequence>MAQRVEIRLTDDLDGTDIPAGKGQTVPFALDGHAYEIDLTNKNAGALRKVLAPYVDVGRRVTTSRGAKVKRTQVGPDARTVKEWARANGYEVNDRGRVPQAIRDAFEASN</sequence>
<dbReference type="AlphaFoldDB" id="A0A4R4ZSN1"/>
<organism evidence="4 5">
    <name type="scientific">Kribbella antibiotica</name>
    <dbReference type="NCBI Taxonomy" id="190195"/>
    <lineage>
        <taxon>Bacteria</taxon>
        <taxon>Bacillati</taxon>
        <taxon>Actinomycetota</taxon>
        <taxon>Actinomycetes</taxon>
        <taxon>Propionibacteriales</taxon>
        <taxon>Kribbellaceae</taxon>
        <taxon>Kribbella</taxon>
    </lineage>
</organism>
<evidence type="ECO:0000259" key="3">
    <source>
        <dbReference type="Pfam" id="PF23359"/>
    </source>
</evidence>
<dbReference type="InterPro" id="IPR024412">
    <property type="entry name" value="Lsr2_dim_dom"/>
</dbReference>
<reference evidence="4 5" key="1">
    <citation type="submission" date="2019-03" db="EMBL/GenBank/DDBJ databases">
        <title>Draft genome sequences of novel Actinobacteria.</title>
        <authorList>
            <person name="Sahin N."/>
            <person name="Ay H."/>
            <person name="Saygin H."/>
        </authorList>
    </citation>
    <scope>NUCLEOTIDE SEQUENCE [LARGE SCALE GENOMIC DNA]</scope>
    <source>
        <strain evidence="4 5">JCM 13523</strain>
    </source>
</reference>
<keyword evidence="1" id="KW-0238">DNA-binding</keyword>
<evidence type="ECO:0000313" key="5">
    <source>
        <dbReference type="Proteomes" id="UP000295124"/>
    </source>
</evidence>
<dbReference type="EMBL" id="SMKX01000009">
    <property type="protein sequence ID" value="TDD62053.1"/>
    <property type="molecule type" value="Genomic_DNA"/>
</dbReference>
<dbReference type="GO" id="GO:0016746">
    <property type="term" value="F:acyltransferase activity"/>
    <property type="evidence" value="ECO:0007669"/>
    <property type="project" value="InterPro"/>
</dbReference>
<dbReference type="Gene3D" id="4.10.320.10">
    <property type="entry name" value="E3-binding domain"/>
    <property type="match status" value="1"/>
</dbReference>
<dbReference type="Pfam" id="PF11774">
    <property type="entry name" value="Lsr2"/>
    <property type="match status" value="1"/>
</dbReference>
<proteinExistence type="predicted"/>
<keyword evidence="5" id="KW-1185">Reference proteome</keyword>
<dbReference type="RefSeq" id="WP_132165996.1">
    <property type="nucleotide sequence ID" value="NZ_SMKX01000009.1"/>
</dbReference>
<comment type="caution">
    <text evidence="4">The sequence shown here is derived from an EMBL/GenBank/DDBJ whole genome shotgun (WGS) entry which is preliminary data.</text>
</comment>
<name>A0A4R4ZSN1_9ACTN</name>
<dbReference type="Pfam" id="PF23359">
    <property type="entry name" value="Lsr2_DNA-bd"/>
    <property type="match status" value="1"/>
</dbReference>
<gene>
    <name evidence="4" type="ORF">E1263_05425</name>
</gene>
<evidence type="ECO:0000313" key="4">
    <source>
        <dbReference type="EMBL" id="TDD62053.1"/>
    </source>
</evidence>
<evidence type="ECO:0000259" key="2">
    <source>
        <dbReference type="Pfam" id="PF11774"/>
    </source>
</evidence>
<dbReference type="InterPro" id="IPR036625">
    <property type="entry name" value="E3-bd_dom_sf"/>
</dbReference>
<dbReference type="Proteomes" id="UP000295124">
    <property type="component" value="Unassembled WGS sequence"/>
</dbReference>
<accession>A0A4R4ZSN1</accession>
<dbReference type="InterPro" id="IPR042261">
    <property type="entry name" value="Lsr2-like_dimerization"/>
</dbReference>
<dbReference type="Gene3D" id="3.30.60.230">
    <property type="entry name" value="Lsr2, dimerization domain"/>
    <property type="match status" value="1"/>
</dbReference>
<dbReference type="InterPro" id="IPR055370">
    <property type="entry name" value="Lsr2_DNA-bd"/>
</dbReference>
<evidence type="ECO:0000256" key="1">
    <source>
        <dbReference type="ARBA" id="ARBA00023125"/>
    </source>
</evidence>
<dbReference type="GO" id="GO:0003677">
    <property type="term" value="F:DNA binding"/>
    <property type="evidence" value="ECO:0007669"/>
    <property type="project" value="UniProtKB-KW"/>
</dbReference>
<protein>
    <submittedName>
        <fullName evidence="4">Lsr2 family protein</fullName>
    </submittedName>
</protein>
<feature type="domain" description="Lsr2 DNA-binding" evidence="3">
    <location>
        <begin position="75"/>
        <end position="108"/>
    </location>
</feature>
<dbReference type="OrthoDB" id="4113332at2"/>
<feature type="domain" description="Lsr2 dimerization" evidence="2">
    <location>
        <begin position="1"/>
        <end position="61"/>
    </location>
</feature>